<dbReference type="GO" id="GO:0016746">
    <property type="term" value="F:acyltransferase activity"/>
    <property type="evidence" value="ECO:0007669"/>
    <property type="project" value="UniProtKB-KW"/>
</dbReference>
<dbReference type="PANTHER" id="PTHR35006:SF2">
    <property type="entry name" value="GLYOXALASE FAMILY PROTEIN (AFU_ORTHOLOGUE AFUA_5G14830)"/>
    <property type="match status" value="1"/>
</dbReference>
<comment type="caution">
    <text evidence="3">The sequence shown here is derived from an EMBL/GenBank/DDBJ whole genome shotgun (WGS) entry which is preliminary data.</text>
</comment>
<dbReference type="InterPro" id="IPR037523">
    <property type="entry name" value="VOC_core"/>
</dbReference>
<sequence length="318" mass="34614">MFDHIDFAVRDLERSRAFYATVLATLGIAPVIDIRREDGCTGTGFGVGGDARFWIGGGLPVRGRLHVAFEAETRSAVEAFHAAAIAAGGLDHGPPGLRPRYGEPYFAAFVLDPDGHVIEAVCRRREAGHQLPSAEAATHTDPLLAAGDIRLRPFTADDALPLYRAVRESRDSLSAWLPWCHPDYSQADAAAWVAHCAQAWREQSGYPLGIFNDRGELLGGAGLSQLNRPCNLANIGYWVGVPHRDRGVATTVARLVAQLGFRLGFTRLEIVTHRDNRASQRVAERIGATREGEVRNRVLFRGQPAPAILYSLIPGDIP</sequence>
<evidence type="ECO:0000313" key="3">
    <source>
        <dbReference type="EMBL" id="MFC5570785.1"/>
    </source>
</evidence>
<proteinExistence type="predicted"/>
<evidence type="ECO:0000259" key="1">
    <source>
        <dbReference type="PROSITE" id="PS51186"/>
    </source>
</evidence>
<keyword evidence="3" id="KW-0012">Acyltransferase</keyword>
<dbReference type="SUPFAM" id="SSF54593">
    <property type="entry name" value="Glyoxalase/Bleomycin resistance protein/Dihydroxybiphenyl dioxygenase"/>
    <property type="match status" value="1"/>
</dbReference>
<dbReference type="EMBL" id="JBHSNM010000003">
    <property type="protein sequence ID" value="MFC5570785.1"/>
    <property type="molecule type" value="Genomic_DNA"/>
</dbReference>
<evidence type="ECO:0000313" key="4">
    <source>
        <dbReference type="Proteomes" id="UP001596036"/>
    </source>
</evidence>
<dbReference type="CDD" id="cd07262">
    <property type="entry name" value="VOC_like"/>
    <property type="match status" value="1"/>
</dbReference>
<dbReference type="PROSITE" id="PS51186">
    <property type="entry name" value="GNAT"/>
    <property type="match status" value="1"/>
</dbReference>
<keyword evidence="3" id="KW-0808">Transferase</keyword>
<name>A0ABW0SQ60_9GAMM</name>
<dbReference type="Gene3D" id="3.40.630.30">
    <property type="match status" value="1"/>
</dbReference>
<dbReference type="EC" id="2.3.1.-" evidence="3"/>
<dbReference type="PROSITE" id="PS51819">
    <property type="entry name" value="VOC"/>
    <property type="match status" value="1"/>
</dbReference>
<dbReference type="SUPFAM" id="SSF55729">
    <property type="entry name" value="Acyl-CoA N-acyltransferases (Nat)"/>
    <property type="match status" value="1"/>
</dbReference>
<dbReference type="PANTHER" id="PTHR35006">
    <property type="entry name" value="GLYOXALASE FAMILY PROTEIN (AFU_ORTHOLOGUE AFUA_5G14830)"/>
    <property type="match status" value="1"/>
</dbReference>
<dbReference type="InterPro" id="IPR000182">
    <property type="entry name" value="GNAT_dom"/>
</dbReference>
<reference evidence="4" key="1">
    <citation type="journal article" date="2019" name="Int. J. Syst. Evol. Microbiol.">
        <title>The Global Catalogue of Microorganisms (GCM) 10K type strain sequencing project: providing services to taxonomists for standard genome sequencing and annotation.</title>
        <authorList>
            <consortium name="The Broad Institute Genomics Platform"/>
            <consortium name="The Broad Institute Genome Sequencing Center for Infectious Disease"/>
            <person name="Wu L."/>
            <person name="Ma J."/>
        </authorList>
    </citation>
    <scope>NUCLEOTIDE SEQUENCE [LARGE SCALE GENOMIC DNA]</scope>
    <source>
        <strain evidence="4">KACC 11407</strain>
    </source>
</reference>
<dbReference type="Proteomes" id="UP001596036">
    <property type="component" value="Unassembled WGS sequence"/>
</dbReference>
<feature type="domain" description="VOC" evidence="2">
    <location>
        <begin position="1"/>
        <end position="123"/>
    </location>
</feature>
<feature type="domain" description="N-acetyltransferase" evidence="1">
    <location>
        <begin position="149"/>
        <end position="315"/>
    </location>
</feature>
<dbReference type="InterPro" id="IPR004360">
    <property type="entry name" value="Glyas_Fos-R_dOase_dom"/>
</dbReference>
<dbReference type="Pfam" id="PF00903">
    <property type="entry name" value="Glyoxalase"/>
    <property type="match status" value="1"/>
</dbReference>
<dbReference type="Pfam" id="PF13302">
    <property type="entry name" value="Acetyltransf_3"/>
    <property type="match status" value="1"/>
</dbReference>
<accession>A0ABW0SQ60</accession>
<protein>
    <submittedName>
        <fullName evidence="3">GNAT family N-acetyltransferase</fullName>
        <ecNumber evidence="3">2.3.1.-</ecNumber>
    </submittedName>
</protein>
<dbReference type="InterPro" id="IPR029068">
    <property type="entry name" value="Glyas_Bleomycin-R_OHBP_Dase"/>
</dbReference>
<keyword evidence="4" id="KW-1185">Reference proteome</keyword>
<dbReference type="Gene3D" id="3.10.180.10">
    <property type="entry name" value="2,3-Dihydroxybiphenyl 1,2-Dioxygenase, domain 1"/>
    <property type="match status" value="1"/>
</dbReference>
<organism evidence="3 4">
    <name type="scientific">Lysobacter yangpyeongensis</name>
    <dbReference type="NCBI Taxonomy" id="346182"/>
    <lineage>
        <taxon>Bacteria</taxon>
        <taxon>Pseudomonadati</taxon>
        <taxon>Pseudomonadota</taxon>
        <taxon>Gammaproteobacteria</taxon>
        <taxon>Lysobacterales</taxon>
        <taxon>Lysobacteraceae</taxon>
        <taxon>Lysobacter</taxon>
    </lineage>
</organism>
<gene>
    <name evidence="3" type="ORF">ACFPN1_12010</name>
</gene>
<dbReference type="RefSeq" id="WP_386755238.1">
    <property type="nucleotide sequence ID" value="NZ_JBHSNM010000003.1"/>
</dbReference>
<dbReference type="InterPro" id="IPR016181">
    <property type="entry name" value="Acyl_CoA_acyltransferase"/>
</dbReference>
<evidence type="ECO:0000259" key="2">
    <source>
        <dbReference type="PROSITE" id="PS51819"/>
    </source>
</evidence>